<evidence type="ECO:0000256" key="1">
    <source>
        <dbReference type="SAM" id="SignalP"/>
    </source>
</evidence>
<reference evidence="3 4" key="1">
    <citation type="submission" date="2021-02" db="EMBL/GenBank/DDBJ databases">
        <title>Genomic and phenotypic characterization of Pseudomonas hygromyciniae, a novel bacterial species discovered from a commercially purchased antibiotic vial.</title>
        <authorList>
            <person name="Turner T.L."/>
            <person name="Mitra S.D."/>
            <person name="Kochan T.J."/>
            <person name="Pincus N.B."/>
            <person name="Lebrun-Corbin M."/>
            <person name="Cheung B."/>
            <person name="Gatesy S.W."/>
            <person name="Afzal T."/>
            <person name="Ozer E.A."/>
            <person name="Hauser A.R."/>
        </authorList>
    </citation>
    <scope>NUCLEOTIDE SEQUENCE [LARGE SCALE GENOMIC DNA]</scope>
    <source>
        <strain evidence="3 4">SDM007</strain>
    </source>
</reference>
<dbReference type="InterPro" id="IPR025885">
    <property type="entry name" value="PapC_N"/>
</dbReference>
<feature type="signal peptide" evidence="1">
    <location>
        <begin position="1"/>
        <end position="21"/>
    </location>
</feature>
<sequence>MNLKIVLASCILLLPVCFTYAAEEFQFNSDVLSLEDSLNIDLSVFSKGSFIMPGTYSLAVHVNKHQLPNRR</sequence>
<name>A0ABX7JX94_9PSED</name>
<keyword evidence="4" id="KW-1185">Reference proteome</keyword>
<organism evidence="3 4">
    <name type="scientific">Pseudomonas hygromyciniae</name>
    <dbReference type="NCBI Taxonomy" id="2812000"/>
    <lineage>
        <taxon>Bacteria</taxon>
        <taxon>Pseudomonadati</taxon>
        <taxon>Pseudomonadota</taxon>
        <taxon>Gammaproteobacteria</taxon>
        <taxon>Pseudomonadales</taxon>
        <taxon>Pseudomonadaceae</taxon>
        <taxon>Pseudomonas</taxon>
    </lineage>
</organism>
<dbReference type="InterPro" id="IPR037224">
    <property type="entry name" value="PapC_N_sf"/>
</dbReference>
<accession>A0ABX7JX94</accession>
<keyword evidence="1" id="KW-0732">Signal</keyword>
<feature type="domain" description="PapC N-terminal" evidence="2">
    <location>
        <begin position="26"/>
        <end position="70"/>
    </location>
</feature>
<proteinExistence type="predicted"/>
<dbReference type="Proteomes" id="UP000663249">
    <property type="component" value="Chromosome"/>
</dbReference>
<gene>
    <name evidence="3" type="ORF">JTY93_23420</name>
</gene>
<dbReference type="SUPFAM" id="SSF141729">
    <property type="entry name" value="FimD N-terminal domain-like"/>
    <property type="match status" value="1"/>
</dbReference>
<evidence type="ECO:0000313" key="4">
    <source>
        <dbReference type="Proteomes" id="UP000663249"/>
    </source>
</evidence>
<protein>
    <recommendedName>
        <fullName evidence="2">PapC N-terminal domain-containing protein</fullName>
    </recommendedName>
</protein>
<feature type="chain" id="PRO_5047545782" description="PapC N-terminal domain-containing protein" evidence="1">
    <location>
        <begin position="22"/>
        <end position="71"/>
    </location>
</feature>
<dbReference type="Gene3D" id="3.10.20.410">
    <property type="match status" value="1"/>
</dbReference>
<evidence type="ECO:0000259" key="2">
    <source>
        <dbReference type="Pfam" id="PF13954"/>
    </source>
</evidence>
<dbReference type="EMBL" id="CP070506">
    <property type="protein sequence ID" value="QSB39145.1"/>
    <property type="molecule type" value="Genomic_DNA"/>
</dbReference>
<dbReference type="Pfam" id="PF13954">
    <property type="entry name" value="PapC_N"/>
    <property type="match status" value="1"/>
</dbReference>
<evidence type="ECO:0000313" key="3">
    <source>
        <dbReference type="EMBL" id="QSB39145.1"/>
    </source>
</evidence>